<reference evidence="1 2" key="1">
    <citation type="submission" date="2020-12" db="EMBL/GenBank/DDBJ databases">
        <title>FDA dAtabase for Regulatory Grade micrObial Sequences (FDA-ARGOS): Supporting development and validation of Infectious Disease Dx tests.</title>
        <authorList>
            <person name="Nelson B."/>
            <person name="Plummer A."/>
            <person name="Tallon L."/>
            <person name="Sadzewicz L."/>
            <person name="Zhao X."/>
            <person name="Boylan J."/>
            <person name="Ott S."/>
            <person name="Bowen H."/>
            <person name="Vavikolanu K."/>
            <person name="Mehta A."/>
            <person name="Aluvathingal J."/>
            <person name="Nadendla S."/>
            <person name="Myers T."/>
            <person name="Yan Y."/>
            <person name="Sichtig H."/>
        </authorList>
    </citation>
    <scope>NUCLEOTIDE SEQUENCE [LARGE SCALE GENOMIC DNA]</scope>
    <source>
        <strain evidence="1 2">FDAARGOS_1049</strain>
    </source>
</reference>
<evidence type="ECO:0000313" key="2">
    <source>
        <dbReference type="Proteomes" id="UP000595610"/>
    </source>
</evidence>
<organism evidence="1 2">
    <name type="scientific">Paraburkholderia ginsengisoli</name>
    <dbReference type="NCBI Taxonomy" id="311231"/>
    <lineage>
        <taxon>Bacteria</taxon>
        <taxon>Pseudomonadati</taxon>
        <taxon>Pseudomonadota</taxon>
        <taxon>Betaproteobacteria</taxon>
        <taxon>Burkholderiales</taxon>
        <taxon>Burkholderiaceae</taxon>
        <taxon>Paraburkholderia</taxon>
    </lineage>
</organism>
<evidence type="ECO:0000313" key="1">
    <source>
        <dbReference type="EMBL" id="QQC63171.1"/>
    </source>
</evidence>
<protein>
    <submittedName>
        <fullName evidence="1">Uncharacterized protein</fullName>
    </submittedName>
</protein>
<dbReference type="RefSeq" id="WP_042326985.1">
    <property type="nucleotide sequence ID" value="NZ_CP066075.1"/>
</dbReference>
<accession>A0A7T4N0U9</accession>
<dbReference type="AlphaFoldDB" id="A0A7T4N0U9"/>
<name>A0A7T4N0U9_9BURK</name>
<sequence>MIQTDFGTFDGTSWERLCQSAFKLKYGPSYQHMPASPGDFGIEGWTKDGLAFQCYCPERHYTQEELYDNIRDKITRDVGKLKSYAQQIADRIGSTRIRNWLFVTPTINDNELHKHARKKEQDARKWELTILTEDFNISLLDADYYSSEFEQCRRNAGTALQLGPAVEKSIALPEAPEEYDKLIARKNRMRLKSRQASPTFEAELLDFNRIVQGKFLRCDHHLATIERTSPQAFAQVIRIIGLYADEMQELKYFWTGEPNELVEAVKAELGNRLEKELGGVVSLSDARTLADLVVARWLAVCQLDFSEPAQ</sequence>
<keyword evidence="2" id="KW-1185">Reference proteome</keyword>
<dbReference type="KEGG" id="pgis:I6I06_12745"/>
<dbReference type="Proteomes" id="UP000595610">
    <property type="component" value="Chromosome 1"/>
</dbReference>
<proteinExistence type="predicted"/>
<gene>
    <name evidence="1" type="ORF">I6I06_12745</name>
</gene>
<dbReference type="EMBL" id="CP066075">
    <property type="protein sequence ID" value="QQC63171.1"/>
    <property type="molecule type" value="Genomic_DNA"/>
</dbReference>